<feature type="signal peptide" evidence="10">
    <location>
        <begin position="1"/>
        <end position="16"/>
    </location>
</feature>
<dbReference type="EMBL" id="JAKOGI010000193">
    <property type="protein sequence ID" value="KAJ8440372.1"/>
    <property type="molecule type" value="Genomic_DNA"/>
</dbReference>
<dbReference type="GO" id="GO:0006401">
    <property type="term" value="P:RNA catabolic process"/>
    <property type="evidence" value="ECO:0007669"/>
    <property type="project" value="TreeGrafter"/>
</dbReference>
<dbReference type="GO" id="GO:0033897">
    <property type="term" value="F:ribonuclease T2 activity"/>
    <property type="evidence" value="ECO:0007669"/>
    <property type="project" value="InterPro"/>
</dbReference>
<sequence>MASMLGIAILSHLILAFCIASSAISFAGVNGDGAIGISKQREFDYFVLSLQWPGTYCRGTKWCCRKNGCCRGENAPLQFTIHCNCSSDGLWPQYNYRGWPSCCTNSQFDMKQISTLRDDLEKYWPSLSCGSPSTCDGHKGTFWGHEIPGPGAMRLPNQRCNRTHGTCALSVLQNEYDYFRTALIIYFKYNVTEVLREAGYVASNSEKYPLRGIISAIQNAFHTTPLIICSHGAVEELHLCFYKDFKPRDCVTNNEVDASNKSCPKYVSLPIYSSLGGSKPSILNNLGCSHHW</sequence>
<feature type="active site" evidence="8">
    <location>
        <position position="146"/>
    </location>
</feature>
<evidence type="ECO:0000256" key="8">
    <source>
        <dbReference type="PIRSR" id="PIRSR633697-1"/>
    </source>
</evidence>
<protein>
    <submittedName>
        <fullName evidence="11">Uncharacterized protein</fullName>
    </submittedName>
</protein>
<keyword evidence="12" id="KW-1185">Reference proteome</keyword>
<dbReference type="GO" id="GO:0016787">
    <property type="term" value="F:hydrolase activity"/>
    <property type="evidence" value="ECO:0007669"/>
    <property type="project" value="UniProtKB-KW"/>
</dbReference>
<evidence type="ECO:0000256" key="3">
    <source>
        <dbReference type="ARBA" id="ARBA00022729"/>
    </source>
</evidence>
<dbReference type="CDD" id="cd01061">
    <property type="entry name" value="RNase_T2_euk"/>
    <property type="match status" value="1"/>
</dbReference>
<dbReference type="OrthoDB" id="435754at2759"/>
<dbReference type="FunFam" id="3.90.730.10:FF:000007">
    <property type="entry name" value="Ribonuclease T2"/>
    <property type="match status" value="1"/>
</dbReference>
<proteinExistence type="inferred from homology"/>
<keyword evidence="4" id="KW-0255">Endonuclease</keyword>
<keyword evidence="5" id="KW-0378">Hydrolase</keyword>
<dbReference type="GO" id="GO:0005576">
    <property type="term" value="C:extracellular region"/>
    <property type="evidence" value="ECO:0007669"/>
    <property type="project" value="TreeGrafter"/>
</dbReference>
<dbReference type="InterPro" id="IPR033697">
    <property type="entry name" value="Ribonuclease_T2_eukaryotic"/>
</dbReference>
<dbReference type="SUPFAM" id="SSF55895">
    <property type="entry name" value="Ribonuclease Rh-like"/>
    <property type="match status" value="1"/>
</dbReference>
<dbReference type="Pfam" id="PF00445">
    <property type="entry name" value="Ribonuclease_T2"/>
    <property type="match status" value="2"/>
</dbReference>
<dbReference type="PANTHER" id="PTHR11240:SF22">
    <property type="entry name" value="RIBONUCLEASE T2"/>
    <property type="match status" value="1"/>
</dbReference>
<evidence type="ECO:0000256" key="5">
    <source>
        <dbReference type="ARBA" id="ARBA00022801"/>
    </source>
</evidence>
<comment type="caution">
    <text evidence="11">The sequence shown here is derived from an EMBL/GenBank/DDBJ whole genome shotgun (WGS) entry which is preliminary data.</text>
</comment>
<feature type="active site" evidence="8">
    <location>
        <position position="82"/>
    </location>
</feature>
<evidence type="ECO:0000256" key="1">
    <source>
        <dbReference type="ARBA" id="ARBA00007469"/>
    </source>
</evidence>
<name>A0A9Q1KCK8_9CARY</name>
<feature type="active site" evidence="8">
    <location>
        <position position="164"/>
    </location>
</feature>
<dbReference type="Proteomes" id="UP001153076">
    <property type="component" value="Unassembled WGS sequence"/>
</dbReference>
<gene>
    <name evidence="11" type="ORF">Cgig2_012808</name>
</gene>
<dbReference type="AlphaFoldDB" id="A0A9Q1KCK8"/>
<dbReference type="InterPro" id="IPR001568">
    <property type="entry name" value="RNase_T2-like"/>
</dbReference>
<keyword evidence="6" id="KW-1015">Disulfide bond</keyword>
<dbReference type="Gene3D" id="3.90.730.10">
    <property type="entry name" value="Ribonuclease T2-like"/>
    <property type="match status" value="1"/>
</dbReference>
<evidence type="ECO:0000256" key="6">
    <source>
        <dbReference type="ARBA" id="ARBA00023157"/>
    </source>
</evidence>
<evidence type="ECO:0000256" key="9">
    <source>
        <dbReference type="RuleBase" id="RU004328"/>
    </source>
</evidence>
<dbReference type="GO" id="GO:0003723">
    <property type="term" value="F:RNA binding"/>
    <property type="evidence" value="ECO:0007669"/>
    <property type="project" value="InterPro"/>
</dbReference>
<keyword evidence="7" id="KW-0456">Lyase</keyword>
<comment type="similarity">
    <text evidence="1 9">Belongs to the RNase T2 family.</text>
</comment>
<keyword evidence="2" id="KW-0540">Nuclease</keyword>
<evidence type="ECO:0000313" key="12">
    <source>
        <dbReference type="Proteomes" id="UP001153076"/>
    </source>
</evidence>
<organism evidence="11 12">
    <name type="scientific">Carnegiea gigantea</name>
    <dbReference type="NCBI Taxonomy" id="171969"/>
    <lineage>
        <taxon>Eukaryota</taxon>
        <taxon>Viridiplantae</taxon>
        <taxon>Streptophyta</taxon>
        <taxon>Embryophyta</taxon>
        <taxon>Tracheophyta</taxon>
        <taxon>Spermatophyta</taxon>
        <taxon>Magnoliopsida</taxon>
        <taxon>eudicotyledons</taxon>
        <taxon>Gunneridae</taxon>
        <taxon>Pentapetalae</taxon>
        <taxon>Caryophyllales</taxon>
        <taxon>Cactineae</taxon>
        <taxon>Cactaceae</taxon>
        <taxon>Cactoideae</taxon>
        <taxon>Echinocereeae</taxon>
        <taxon>Carnegiea</taxon>
    </lineage>
</organism>
<evidence type="ECO:0000256" key="7">
    <source>
        <dbReference type="ARBA" id="ARBA00023239"/>
    </source>
</evidence>
<dbReference type="InterPro" id="IPR036430">
    <property type="entry name" value="RNase_T2-like_sf"/>
</dbReference>
<feature type="chain" id="PRO_5040319196" evidence="10">
    <location>
        <begin position="17"/>
        <end position="292"/>
    </location>
</feature>
<accession>A0A9Q1KCK8</accession>
<evidence type="ECO:0000256" key="4">
    <source>
        <dbReference type="ARBA" id="ARBA00022759"/>
    </source>
</evidence>
<evidence type="ECO:0000256" key="10">
    <source>
        <dbReference type="SAM" id="SignalP"/>
    </source>
</evidence>
<keyword evidence="3 10" id="KW-0732">Signal</keyword>
<evidence type="ECO:0000313" key="11">
    <source>
        <dbReference type="EMBL" id="KAJ8440372.1"/>
    </source>
</evidence>
<reference evidence="11" key="1">
    <citation type="submission" date="2022-04" db="EMBL/GenBank/DDBJ databases">
        <title>Carnegiea gigantea Genome sequencing and assembly v2.</title>
        <authorList>
            <person name="Copetti D."/>
            <person name="Sanderson M.J."/>
            <person name="Burquez A."/>
            <person name="Wojciechowski M.F."/>
        </authorList>
    </citation>
    <scope>NUCLEOTIDE SEQUENCE</scope>
    <source>
        <strain evidence="11">SGP5-SGP5p</strain>
        <tissue evidence="11">Aerial part</tissue>
    </source>
</reference>
<dbReference type="PANTHER" id="PTHR11240">
    <property type="entry name" value="RIBONUCLEASE T2"/>
    <property type="match status" value="1"/>
</dbReference>
<evidence type="ECO:0000256" key="2">
    <source>
        <dbReference type="ARBA" id="ARBA00022722"/>
    </source>
</evidence>